<evidence type="ECO:0008006" key="4">
    <source>
        <dbReference type="Google" id="ProtNLM"/>
    </source>
</evidence>
<feature type="region of interest" description="Disordered" evidence="1">
    <location>
        <begin position="1"/>
        <end position="24"/>
    </location>
</feature>
<evidence type="ECO:0000313" key="3">
    <source>
        <dbReference type="Proteomes" id="UP000641932"/>
    </source>
</evidence>
<accession>A0A918DZK3</accession>
<dbReference type="Gene3D" id="3.40.50.1820">
    <property type="entry name" value="alpha/beta hydrolase"/>
    <property type="match status" value="1"/>
</dbReference>
<reference evidence="2" key="2">
    <citation type="submission" date="2020-09" db="EMBL/GenBank/DDBJ databases">
        <authorList>
            <person name="Sun Q."/>
            <person name="Zhou Y."/>
        </authorList>
    </citation>
    <scope>NUCLEOTIDE SEQUENCE</scope>
    <source>
        <strain evidence="2">CGMCC 4.7201</strain>
    </source>
</reference>
<dbReference type="SUPFAM" id="SSF53474">
    <property type="entry name" value="alpha/beta-Hydrolases"/>
    <property type="match status" value="1"/>
</dbReference>
<reference evidence="2" key="1">
    <citation type="journal article" date="2014" name="Int. J. Syst. Evol. Microbiol.">
        <title>Complete genome sequence of Corynebacterium casei LMG S-19264T (=DSM 44701T), isolated from a smear-ripened cheese.</title>
        <authorList>
            <consortium name="US DOE Joint Genome Institute (JGI-PGF)"/>
            <person name="Walter F."/>
            <person name="Albersmeier A."/>
            <person name="Kalinowski J."/>
            <person name="Ruckert C."/>
        </authorList>
    </citation>
    <scope>NUCLEOTIDE SEQUENCE</scope>
    <source>
        <strain evidence="2">CGMCC 4.7201</strain>
    </source>
</reference>
<keyword evidence="3" id="KW-1185">Reference proteome</keyword>
<evidence type="ECO:0000313" key="2">
    <source>
        <dbReference type="EMBL" id="GGO94185.1"/>
    </source>
</evidence>
<proteinExistence type="predicted"/>
<comment type="caution">
    <text evidence="2">The sequence shown here is derived from an EMBL/GenBank/DDBJ whole genome shotgun (WGS) entry which is preliminary data.</text>
</comment>
<dbReference type="InterPro" id="IPR029058">
    <property type="entry name" value="AB_hydrolase_fold"/>
</dbReference>
<sequence>MSEPTVQPWNMLTPTAVPAPPPAPQPDDIWPLRGGEAWVYYGAGHSEVVNPVIFSDGFNSGRSDMDMLWHGMERGDFPFISRMRERGNDLILLGYTERSASILANAETATECIDKAANAPGRRAGLAVGGFSMGGLVTRYALAKMEHEDIEHRTEVYFSYDSPHRGAWIPIGLQALAHFLRPLTDAMSKQINSDAARQLLVHHIDEYDAQVREDPMRGEFLDALREVGGWPRKLRKIGLANGAGHGVGNGVPPGVEALKCTGALHPLKGTTLYTQASGDDRLVAKLKSVLIADPIEVRTDGMLEFDGAPGGTLDSFEIARQELVKYGATQADHPSICFVPTVSAVAIRDLDTAANLYADVSALPPEDSELDEFICSSDNLLHSKMTEELGTWLLERLPK</sequence>
<evidence type="ECO:0000256" key="1">
    <source>
        <dbReference type="SAM" id="MobiDB-lite"/>
    </source>
</evidence>
<feature type="compositionally biased region" description="Polar residues" evidence="1">
    <location>
        <begin position="1"/>
        <end position="13"/>
    </location>
</feature>
<protein>
    <recommendedName>
        <fullName evidence="4">DUF676 domain-containing protein</fullName>
    </recommendedName>
</protein>
<dbReference type="AlphaFoldDB" id="A0A918DZK3"/>
<dbReference type="Proteomes" id="UP000641932">
    <property type="component" value="Unassembled WGS sequence"/>
</dbReference>
<dbReference type="EMBL" id="BMMS01000022">
    <property type="protein sequence ID" value="GGO94185.1"/>
    <property type="molecule type" value="Genomic_DNA"/>
</dbReference>
<dbReference type="RefSeq" id="WP_189133900.1">
    <property type="nucleotide sequence ID" value="NZ_BMMS01000022.1"/>
</dbReference>
<gene>
    <name evidence="2" type="ORF">GCM10012280_48440</name>
</gene>
<organism evidence="2 3">
    <name type="scientific">Wenjunlia tyrosinilytica</name>
    <dbReference type="NCBI Taxonomy" id="1544741"/>
    <lineage>
        <taxon>Bacteria</taxon>
        <taxon>Bacillati</taxon>
        <taxon>Actinomycetota</taxon>
        <taxon>Actinomycetes</taxon>
        <taxon>Kitasatosporales</taxon>
        <taxon>Streptomycetaceae</taxon>
        <taxon>Wenjunlia</taxon>
    </lineage>
</organism>
<name>A0A918DZK3_9ACTN</name>